<dbReference type="GO" id="GO:0006303">
    <property type="term" value="P:double-strand break repair via nonhomologous end joining"/>
    <property type="evidence" value="ECO:0007669"/>
    <property type="project" value="TreeGrafter"/>
</dbReference>
<dbReference type="InterPro" id="IPR038051">
    <property type="entry name" value="XRCC4-like_N_sf"/>
</dbReference>
<dbReference type="EMBL" id="CP055898">
    <property type="protein sequence ID" value="QKX53544.1"/>
    <property type="molecule type" value="Genomic_DNA"/>
</dbReference>
<keyword evidence="5" id="KW-0539">Nucleus</keyword>
<feature type="compositionally biased region" description="Basic and acidic residues" evidence="8">
    <location>
        <begin position="541"/>
        <end position="551"/>
    </location>
</feature>
<evidence type="ECO:0000313" key="11">
    <source>
        <dbReference type="EMBL" id="QKX53544.1"/>
    </source>
</evidence>
<name>A0A7H8QHU4_TALRU</name>
<comment type="similarity">
    <text evidence="6">Belongs to the XRCC4-XLF family. XLF subfamily.</text>
</comment>
<feature type="region of interest" description="Disordered" evidence="8">
    <location>
        <begin position="249"/>
        <end position="567"/>
    </location>
</feature>
<dbReference type="Pfam" id="PF09302">
    <property type="entry name" value="XLF"/>
    <property type="match status" value="1"/>
</dbReference>
<keyword evidence="12" id="KW-1185">Reference proteome</keyword>
<evidence type="ECO:0000259" key="10">
    <source>
        <dbReference type="Pfam" id="PF21928"/>
    </source>
</evidence>
<protein>
    <recommendedName>
        <fullName evidence="7">Non-homologous end-joining factor 1</fullName>
    </recommendedName>
</protein>
<evidence type="ECO:0000256" key="7">
    <source>
        <dbReference type="ARBA" id="ARBA00044529"/>
    </source>
</evidence>
<dbReference type="OrthoDB" id="2155935at2759"/>
<dbReference type="InterPro" id="IPR053829">
    <property type="entry name" value="XLF-like_CC"/>
</dbReference>
<dbReference type="InterPro" id="IPR052287">
    <property type="entry name" value="NHEJ_factor"/>
</dbReference>
<evidence type="ECO:0000256" key="4">
    <source>
        <dbReference type="ARBA" id="ARBA00023204"/>
    </source>
</evidence>
<evidence type="ECO:0000256" key="5">
    <source>
        <dbReference type="ARBA" id="ARBA00023242"/>
    </source>
</evidence>
<keyword evidence="2" id="KW-0227">DNA damage</keyword>
<proteinExistence type="inferred from homology"/>
<comment type="subcellular location">
    <subcellularLocation>
        <location evidence="1">Nucleus</location>
    </subcellularLocation>
</comment>
<dbReference type="RefSeq" id="XP_035339723.1">
    <property type="nucleotide sequence ID" value="XM_035483830.1"/>
</dbReference>
<gene>
    <name evidence="11" type="ORF">TRUGW13939_00623</name>
</gene>
<feature type="compositionally biased region" description="Basic and acidic residues" evidence="8">
    <location>
        <begin position="434"/>
        <end position="445"/>
    </location>
</feature>
<dbReference type="Gene3D" id="2.170.210.10">
    <property type="entry name" value="DNA double-strand break repair and VJ recombination XRCC4, N-terminal"/>
    <property type="match status" value="1"/>
</dbReference>
<feature type="compositionally biased region" description="Basic and acidic residues" evidence="8">
    <location>
        <begin position="311"/>
        <end position="321"/>
    </location>
</feature>
<feature type="compositionally biased region" description="Low complexity" evidence="8">
    <location>
        <begin position="372"/>
        <end position="382"/>
    </location>
</feature>
<evidence type="ECO:0000256" key="6">
    <source>
        <dbReference type="ARBA" id="ARBA00025747"/>
    </source>
</evidence>
<evidence type="ECO:0000259" key="9">
    <source>
        <dbReference type="Pfam" id="PF09302"/>
    </source>
</evidence>
<feature type="domain" description="XLF-like N-terminal" evidence="9">
    <location>
        <begin position="5"/>
        <end position="122"/>
    </location>
</feature>
<dbReference type="GO" id="GO:0045027">
    <property type="term" value="F:DNA end binding"/>
    <property type="evidence" value="ECO:0007669"/>
    <property type="project" value="TreeGrafter"/>
</dbReference>
<dbReference type="GO" id="GO:0032807">
    <property type="term" value="C:DNA ligase IV complex"/>
    <property type="evidence" value="ECO:0007669"/>
    <property type="project" value="TreeGrafter"/>
</dbReference>
<dbReference type="CDD" id="cd22285">
    <property type="entry name" value="HD_XLF_N"/>
    <property type="match status" value="1"/>
</dbReference>
<dbReference type="GeneID" id="55988136"/>
<feature type="compositionally biased region" description="Polar residues" evidence="8">
    <location>
        <begin position="383"/>
        <end position="403"/>
    </location>
</feature>
<organism evidence="11 12">
    <name type="scientific">Talaromyces rugulosus</name>
    <name type="common">Penicillium rugulosum</name>
    <dbReference type="NCBI Taxonomy" id="121627"/>
    <lineage>
        <taxon>Eukaryota</taxon>
        <taxon>Fungi</taxon>
        <taxon>Dikarya</taxon>
        <taxon>Ascomycota</taxon>
        <taxon>Pezizomycotina</taxon>
        <taxon>Eurotiomycetes</taxon>
        <taxon>Eurotiomycetidae</taxon>
        <taxon>Eurotiales</taxon>
        <taxon>Trichocomaceae</taxon>
        <taxon>Talaromyces</taxon>
        <taxon>Talaromyces sect. Islandici</taxon>
    </lineage>
</organism>
<keyword evidence="4" id="KW-0234">DNA repair</keyword>
<accession>A0A7H8QHU4</accession>
<dbReference type="PANTHER" id="PTHR32235">
    <property type="entry name" value="NON-HOMOLOGOUS END-JOINING FACTOR 1"/>
    <property type="match status" value="1"/>
</dbReference>
<dbReference type="Proteomes" id="UP000509510">
    <property type="component" value="Chromosome I"/>
</dbReference>
<evidence type="ECO:0000256" key="3">
    <source>
        <dbReference type="ARBA" id="ARBA00023125"/>
    </source>
</evidence>
<reference evidence="12" key="1">
    <citation type="submission" date="2020-06" db="EMBL/GenBank/DDBJ databases">
        <title>A chromosome-scale genome assembly of Talaromyces rugulosus W13939.</title>
        <authorList>
            <person name="Wang B."/>
            <person name="Guo L."/>
            <person name="Ye K."/>
            <person name="Wang L."/>
        </authorList>
    </citation>
    <scope>NUCLEOTIDE SEQUENCE [LARGE SCALE GENOMIC DNA]</scope>
    <source>
        <strain evidence="12">W13939</strain>
    </source>
</reference>
<dbReference type="PANTHER" id="PTHR32235:SF1">
    <property type="entry name" value="NON-HOMOLOGOUS END-JOINING FACTOR 1"/>
    <property type="match status" value="1"/>
</dbReference>
<feature type="compositionally biased region" description="Basic residues" evidence="8">
    <location>
        <begin position="300"/>
        <end position="310"/>
    </location>
</feature>
<dbReference type="AlphaFoldDB" id="A0A7H8QHU4"/>
<sequence>MPDRWHKLPGSHGGSLPLLLYRFITTSQDYQLYLTDLTHIWYERLGHGQILQKAEEKETSIDPSEDANQFAVFLQKIRDALEGVGSSGVDVASGKSDRLEITTTTELPGGLNSLQWTFALSKEPPSEVTQHLLLPLLRSEQGHRRRERELLDYLAEKDKVLSKIFDKIDASQLTDIFPSIASSRNAKLKTSGLLKYIKGASRFDESEWQKTFAAEESDTVAAEDIADLASGILKASASKDTHPRAEAWWHTLDENEQDIRRPSTKRKPPVQTNPVVSESVKAKGEALGMDGSTDDEGKFQRQKTPPHLKHDKGEISEKIAADDYGTTESDEEAEPASKSKSTQPHTRPEQQKPKGLGKIGGSRAIPKASQRPPSSTASTASSDALQPTHAEQATESDSPSPQRRSVIPPPSSTQHEKPVAAPKRKGGLGKIGGKKPEPEPVKEEPSQPASPPLEKPTSTQPTKKLGTIGSKKAAPTIDLPSRDTGTVRGGGMTASEDDSDDLDSGPTKLAQPGPPTSNESPPPVLKRPSSEPEEELSAQQKADKKREDLKRQMNAMSKAPQKKKRRF</sequence>
<dbReference type="Pfam" id="PF21928">
    <property type="entry name" value="XLF_CC"/>
    <property type="match status" value="1"/>
</dbReference>
<evidence type="ECO:0000256" key="8">
    <source>
        <dbReference type="SAM" id="MobiDB-lite"/>
    </source>
</evidence>
<feature type="compositionally biased region" description="Pro residues" evidence="8">
    <location>
        <begin position="512"/>
        <end position="525"/>
    </location>
</feature>
<keyword evidence="3" id="KW-0238">DNA-binding</keyword>
<evidence type="ECO:0000313" key="12">
    <source>
        <dbReference type="Proteomes" id="UP000509510"/>
    </source>
</evidence>
<evidence type="ECO:0000256" key="2">
    <source>
        <dbReference type="ARBA" id="ARBA00022763"/>
    </source>
</evidence>
<evidence type="ECO:0000256" key="1">
    <source>
        <dbReference type="ARBA" id="ARBA00004123"/>
    </source>
</evidence>
<dbReference type="InterPro" id="IPR015381">
    <property type="entry name" value="XLF-like_N"/>
</dbReference>
<feature type="compositionally biased region" description="Basic and acidic residues" evidence="8">
    <location>
        <begin position="249"/>
        <end position="261"/>
    </location>
</feature>
<feature type="domain" description="XLF-like coiled-coil region" evidence="10">
    <location>
        <begin position="124"/>
        <end position="171"/>
    </location>
</feature>
<dbReference type="KEGG" id="trg:TRUGW13939_00623"/>